<reference evidence="1 2" key="1">
    <citation type="submission" date="2021-03" db="EMBL/GenBank/DDBJ databases">
        <title>novel species isolated from a fishpond in China.</title>
        <authorList>
            <person name="Lu H."/>
            <person name="Cai Z."/>
        </authorList>
    </citation>
    <scope>NUCLEOTIDE SEQUENCE [LARGE SCALE GENOMIC DNA]</scope>
    <source>
        <strain evidence="1 2">Y57</strain>
    </source>
</reference>
<dbReference type="EMBL" id="JAFKCS010000833">
    <property type="protein sequence ID" value="MBN7823523.1"/>
    <property type="molecule type" value="Genomic_DNA"/>
</dbReference>
<accession>A0ABS3D2D3</accession>
<protein>
    <submittedName>
        <fullName evidence="1">Uncharacterized protein</fullName>
    </submittedName>
</protein>
<proteinExistence type="predicted"/>
<name>A0ABS3D2D3_9ALTE</name>
<organism evidence="1 2">
    <name type="scientific">Bowmanella yangjiangensis</name>
    <dbReference type="NCBI Taxonomy" id="2811230"/>
    <lineage>
        <taxon>Bacteria</taxon>
        <taxon>Pseudomonadati</taxon>
        <taxon>Pseudomonadota</taxon>
        <taxon>Gammaproteobacteria</taxon>
        <taxon>Alteromonadales</taxon>
        <taxon>Alteromonadaceae</taxon>
        <taxon>Bowmanella</taxon>
    </lineage>
</organism>
<dbReference type="RefSeq" id="WP_206597219.1">
    <property type="nucleotide sequence ID" value="NZ_JAFKCS010000833.1"/>
</dbReference>
<keyword evidence="2" id="KW-1185">Reference proteome</keyword>
<evidence type="ECO:0000313" key="1">
    <source>
        <dbReference type="EMBL" id="MBN7823523.1"/>
    </source>
</evidence>
<dbReference type="Proteomes" id="UP000663992">
    <property type="component" value="Unassembled WGS sequence"/>
</dbReference>
<feature type="non-terminal residue" evidence="1">
    <location>
        <position position="84"/>
    </location>
</feature>
<evidence type="ECO:0000313" key="2">
    <source>
        <dbReference type="Proteomes" id="UP000663992"/>
    </source>
</evidence>
<sequence length="84" mass="9495">MRAREHFNGLLAFLQEQLAGEEGFTLGYNAEDSAFIRFNQGRVRQAGTVRQVYVTLALYRGLRHAESKLALSGEREADLPLLQQ</sequence>
<comment type="caution">
    <text evidence="1">The sequence shown here is derived from an EMBL/GenBank/DDBJ whole genome shotgun (WGS) entry which is preliminary data.</text>
</comment>
<gene>
    <name evidence="1" type="ORF">J0A65_26885</name>
</gene>